<protein>
    <submittedName>
        <fullName evidence="1">Uncharacterized protein</fullName>
    </submittedName>
</protein>
<sequence length="144" mass="16502">CATCPTRFNNKSHARQLANKHKIGISSSWLIYKITRLGVDYRNYKWVCHSCHQSLSQSCLDKQTNHLFYDLSTSEITEDLESNQETNFEEHNEVFKLPEPTTGPVSLDFADIDDKRCTILTGLSKEQFFNLYKSISKSCLSASI</sequence>
<feature type="non-terminal residue" evidence="1">
    <location>
        <position position="1"/>
    </location>
</feature>
<dbReference type="Proteomes" id="UP000663879">
    <property type="component" value="Unassembled WGS sequence"/>
</dbReference>
<comment type="caution">
    <text evidence="1">The sequence shown here is derived from an EMBL/GenBank/DDBJ whole genome shotgun (WGS) entry which is preliminary data.</text>
</comment>
<gene>
    <name evidence="1" type="ORF">OXX778_LOCUS16170</name>
</gene>
<evidence type="ECO:0000313" key="2">
    <source>
        <dbReference type="Proteomes" id="UP000663879"/>
    </source>
</evidence>
<dbReference type="AlphaFoldDB" id="A0A814GGV4"/>
<proteinExistence type="predicted"/>
<name>A0A814GGV4_9BILA</name>
<organism evidence="1 2">
    <name type="scientific">Brachionus calyciflorus</name>
    <dbReference type="NCBI Taxonomy" id="104777"/>
    <lineage>
        <taxon>Eukaryota</taxon>
        <taxon>Metazoa</taxon>
        <taxon>Spiralia</taxon>
        <taxon>Gnathifera</taxon>
        <taxon>Rotifera</taxon>
        <taxon>Eurotatoria</taxon>
        <taxon>Monogononta</taxon>
        <taxon>Pseudotrocha</taxon>
        <taxon>Ploima</taxon>
        <taxon>Brachionidae</taxon>
        <taxon>Brachionus</taxon>
    </lineage>
</organism>
<keyword evidence="2" id="KW-1185">Reference proteome</keyword>
<dbReference type="EMBL" id="CAJNOC010003750">
    <property type="protein sequence ID" value="CAF0996216.1"/>
    <property type="molecule type" value="Genomic_DNA"/>
</dbReference>
<dbReference type="OrthoDB" id="10145320at2759"/>
<accession>A0A814GGV4</accession>
<reference evidence="1" key="1">
    <citation type="submission" date="2021-02" db="EMBL/GenBank/DDBJ databases">
        <authorList>
            <person name="Nowell W R."/>
        </authorList>
    </citation>
    <scope>NUCLEOTIDE SEQUENCE</scope>
    <source>
        <strain evidence="1">Ploen Becks lab</strain>
    </source>
</reference>
<evidence type="ECO:0000313" key="1">
    <source>
        <dbReference type="EMBL" id="CAF0996216.1"/>
    </source>
</evidence>